<keyword evidence="3" id="KW-1185">Reference proteome</keyword>
<name>A0A926IDJ8_9FIRM</name>
<accession>A0A926IDJ8</accession>
<comment type="caution">
    <text evidence="2">The sequence shown here is derived from an EMBL/GenBank/DDBJ whole genome shotgun (WGS) entry which is preliminary data.</text>
</comment>
<proteinExistence type="predicted"/>
<keyword evidence="1" id="KW-0812">Transmembrane</keyword>
<protein>
    <submittedName>
        <fullName evidence="2">Uncharacterized protein</fullName>
    </submittedName>
</protein>
<evidence type="ECO:0000256" key="1">
    <source>
        <dbReference type="SAM" id="Phobius"/>
    </source>
</evidence>
<dbReference type="AlphaFoldDB" id="A0A926IDJ8"/>
<dbReference type="EMBL" id="JACRTD010000010">
    <property type="protein sequence ID" value="MBC8586377.1"/>
    <property type="molecule type" value="Genomic_DNA"/>
</dbReference>
<dbReference type="RefSeq" id="WP_262396097.1">
    <property type="nucleotide sequence ID" value="NZ_JACRTD010000010.1"/>
</dbReference>
<evidence type="ECO:0000313" key="3">
    <source>
        <dbReference type="Proteomes" id="UP000623678"/>
    </source>
</evidence>
<keyword evidence="1" id="KW-0472">Membrane</keyword>
<reference evidence="2" key="1">
    <citation type="submission" date="2020-08" db="EMBL/GenBank/DDBJ databases">
        <title>Genome public.</title>
        <authorList>
            <person name="Liu C."/>
            <person name="Sun Q."/>
        </authorList>
    </citation>
    <scope>NUCLEOTIDE SEQUENCE</scope>
    <source>
        <strain evidence="2">NSJ-64</strain>
    </source>
</reference>
<organism evidence="2 3">
    <name type="scientific">Youxingia wuxianensis</name>
    <dbReference type="NCBI Taxonomy" id="2763678"/>
    <lineage>
        <taxon>Bacteria</taxon>
        <taxon>Bacillati</taxon>
        <taxon>Bacillota</taxon>
        <taxon>Clostridia</taxon>
        <taxon>Eubacteriales</taxon>
        <taxon>Oscillospiraceae</taxon>
        <taxon>Youxingia</taxon>
    </lineage>
</organism>
<dbReference type="Proteomes" id="UP000623678">
    <property type="component" value="Unassembled WGS sequence"/>
</dbReference>
<sequence>MKTAAKNLRGSLDIKKAVSAIIVFGIIVALVYVAVLYASSSDDDYQAVMIAVRGYLSEEQKIALQEQVIRYRPQTQDEEEMEITFLEFPASEGTESTVATSQLFNQLVQEIKTGNADLYFLDSYVYGLLGDETLFEDLSQLYPDAPGLSEKYRFKINGTDFGAVDSLKELPELYATLRSAASSAVNKNPVTIQRYEWQKQLLEKIVYAR</sequence>
<feature type="transmembrane region" description="Helical" evidence="1">
    <location>
        <begin position="20"/>
        <end position="39"/>
    </location>
</feature>
<keyword evidence="1" id="KW-1133">Transmembrane helix</keyword>
<evidence type="ECO:0000313" key="2">
    <source>
        <dbReference type="EMBL" id="MBC8586377.1"/>
    </source>
</evidence>
<gene>
    <name evidence="2" type="ORF">H8705_12380</name>
</gene>